<keyword evidence="4" id="KW-1185">Reference proteome</keyword>
<keyword evidence="1" id="KW-0175">Coiled coil</keyword>
<protein>
    <submittedName>
        <fullName evidence="3">Uncharacterized protein</fullName>
    </submittedName>
</protein>
<evidence type="ECO:0000313" key="3">
    <source>
        <dbReference type="EMBL" id="TDL25124.1"/>
    </source>
</evidence>
<dbReference type="VEuPathDB" id="FungiDB:BD410DRAFT_837367"/>
<evidence type="ECO:0000256" key="2">
    <source>
        <dbReference type="SAM" id="MobiDB-lite"/>
    </source>
</evidence>
<dbReference type="Proteomes" id="UP000294933">
    <property type="component" value="Unassembled WGS sequence"/>
</dbReference>
<feature type="region of interest" description="Disordered" evidence="2">
    <location>
        <begin position="270"/>
        <end position="298"/>
    </location>
</feature>
<dbReference type="EMBL" id="ML170164">
    <property type="protein sequence ID" value="TDL25124.1"/>
    <property type="molecule type" value="Genomic_DNA"/>
</dbReference>
<sequence length="298" mass="33284">MATNGENSKSVVQSPVLMRSTEQLLRLIEAERTVATQLVRHQMAQLQADFQDFKTKTYKSHEELLARVKDATKVAETARIGYTKAVNDGRLAAEEIARLRNELVNLQNTSLDGSRPSEAEDLFEGQLSGEAMSAKASADPLAYINLLQEGLKSWRYKSQVMEKQRDEAIAAKECATVAYQQEVIILSQSVKDWQEKFERLQEEKDISRQTVLGWQVDSSPRSNIGSEAHLAAKPPHESETNSATQKKARTDADSLPISHTTYAVQPHIFESPLLPENPNSSSSETINNTRNIYPIDIS</sequence>
<organism evidence="3 4">
    <name type="scientific">Rickenella mellea</name>
    <dbReference type="NCBI Taxonomy" id="50990"/>
    <lineage>
        <taxon>Eukaryota</taxon>
        <taxon>Fungi</taxon>
        <taxon>Dikarya</taxon>
        <taxon>Basidiomycota</taxon>
        <taxon>Agaricomycotina</taxon>
        <taxon>Agaricomycetes</taxon>
        <taxon>Hymenochaetales</taxon>
        <taxon>Rickenellaceae</taxon>
        <taxon>Rickenella</taxon>
    </lineage>
</organism>
<accession>A0A4Y7QC19</accession>
<evidence type="ECO:0000313" key="4">
    <source>
        <dbReference type="Proteomes" id="UP000294933"/>
    </source>
</evidence>
<feature type="region of interest" description="Disordered" evidence="2">
    <location>
        <begin position="217"/>
        <end position="255"/>
    </location>
</feature>
<evidence type="ECO:0000256" key="1">
    <source>
        <dbReference type="SAM" id="Coils"/>
    </source>
</evidence>
<proteinExistence type="predicted"/>
<dbReference type="AlphaFoldDB" id="A0A4Y7QC19"/>
<name>A0A4Y7QC19_9AGAM</name>
<feature type="compositionally biased region" description="Low complexity" evidence="2">
    <location>
        <begin position="270"/>
        <end position="284"/>
    </location>
</feature>
<feature type="coiled-coil region" evidence="1">
    <location>
        <begin position="183"/>
        <end position="210"/>
    </location>
</feature>
<gene>
    <name evidence="3" type="ORF">BD410DRAFT_837367</name>
</gene>
<reference evidence="3 4" key="1">
    <citation type="submission" date="2018-06" db="EMBL/GenBank/DDBJ databases">
        <title>A transcriptomic atlas of mushroom development highlights an independent origin of complex multicellularity.</title>
        <authorList>
            <consortium name="DOE Joint Genome Institute"/>
            <person name="Krizsan K."/>
            <person name="Almasi E."/>
            <person name="Merenyi Z."/>
            <person name="Sahu N."/>
            <person name="Viragh M."/>
            <person name="Koszo T."/>
            <person name="Mondo S."/>
            <person name="Kiss B."/>
            <person name="Balint B."/>
            <person name="Kues U."/>
            <person name="Barry K."/>
            <person name="Hegedus J.C."/>
            <person name="Henrissat B."/>
            <person name="Johnson J."/>
            <person name="Lipzen A."/>
            <person name="Ohm R."/>
            <person name="Nagy I."/>
            <person name="Pangilinan J."/>
            <person name="Yan J."/>
            <person name="Xiong Y."/>
            <person name="Grigoriev I.V."/>
            <person name="Hibbett D.S."/>
            <person name="Nagy L.G."/>
        </authorList>
    </citation>
    <scope>NUCLEOTIDE SEQUENCE [LARGE SCALE GENOMIC DNA]</scope>
    <source>
        <strain evidence="3 4">SZMC22713</strain>
    </source>
</reference>